<name>S0FX88_RUMCE</name>
<dbReference type="EMBL" id="AORV01000015">
    <property type="protein sequence ID" value="EMS73764.1"/>
    <property type="molecule type" value="Genomic_DNA"/>
</dbReference>
<gene>
    <name evidence="2" type="ORF">CTER_0284</name>
</gene>
<accession>S0FX88</accession>
<evidence type="ECO:0000259" key="1">
    <source>
        <dbReference type="Pfam" id="PF24032"/>
    </source>
</evidence>
<dbReference type="RefSeq" id="WP_004623555.1">
    <property type="nucleotide sequence ID" value="NZ_AORV01000015.1"/>
</dbReference>
<organism evidence="2 3">
    <name type="scientific">Ruminiclostridium cellobioparum subsp. termitidis CT1112</name>
    <dbReference type="NCBI Taxonomy" id="1195236"/>
    <lineage>
        <taxon>Bacteria</taxon>
        <taxon>Bacillati</taxon>
        <taxon>Bacillota</taxon>
        <taxon>Clostridia</taxon>
        <taxon>Eubacteriales</taxon>
        <taxon>Oscillospiraceae</taxon>
        <taxon>Ruminiclostridium</taxon>
    </lineage>
</organism>
<dbReference type="PATRIC" id="fig|1195236.3.peg.591"/>
<sequence length="323" mass="36226">MKVFYLPQDGKSIEITCLCSSVRWSGDSQQAARKVELEIIASAYDKNIPRVNISPGSMITLVNDDNIEIFQGFVFMQEKDFSSQIAKVLCYDAMIYLTKSKASYNFRDTTAEQISGRICRDFGITQGTIAATGIKQSRIFIGKTPYEIIIEAYNNAAKQNKKQYIFIMKEGKLTIAEKGNLKVDYLLDPEANISSSRYSESIENMINTVKIYDDRGNIAGKRQNDDWVKLYGVLQEAYQKENGKNAATVADNMLKDMERNGEIEALGNTDCITGNAVQIKESYSGIKGLFYISSDNHTWKEGLHTMQLTLDFEKICTEAGTGV</sequence>
<dbReference type="Proteomes" id="UP000014155">
    <property type="component" value="Unassembled WGS sequence"/>
</dbReference>
<dbReference type="SUPFAM" id="SSF69279">
    <property type="entry name" value="Phage tail proteins"/>
    <property type="match status" value="1"/>
</dbReference>
<feature type="domain" description="YqbQ/XkdQ" evidence="1">
    <location>
        <begin position="22"/>
        <end position="310"/>
    </location>
</feature>
<reference evidence="2 3" key="1">
    <citation type="journal article" date="2013" name="Genome Announc.">
        <title>Draft Genome Sequence of the Cellulolytic, Mesophilic, Anaerobic Bacterium Clostridium termitidis Strain CT1112 (DSM 5398).</title>
        <authorList>
            <person name="Lal S."/>
            <person name="Ramachandran U."/>
            <person name="Zhang X."/>
            <person name="Munir R."/>
            <person name="Sparling R."/>
            <person name="Levin D.B."/>
        </authorList>
    </citation>
    <scope>NUCLEOTIDE SEQUENCE [LARGE SCALE GENOMIC DNA]</scope>
    <source>
        <strain evidence="2 3">CT1112</strain>
    </source>
</reference>
<evidence type="ECO:0000313" key="2">
    <source>
        <dbReference type="EMBL" id="EMS73764.1"/>
    </source>
</evidence>
<keyword evidence="3" id="KW-1185">Reference proteome</keyword>
<dbReference type="STRING" id="1195236.CTER_0284"/>
<protein>
    <recommendedName>
        <fullName evidence="1">YqbQ/XkdQ domain-containing protein</fullName>
    </recommendedName>
</protein>
<dbReference type="Pfam" id="PF24032">
    <property type="entry name" value="YQBQ"/>
    <property type="match status" value="1"/>
</dbReference>
<comment type="caution">
    <text evidence="2">The sequence shown here is derived from an EMBL/GenBank/DDBJ whole genome shotgun (WGS) entry which is preliminary data.</text>
</comment>
<dbReference type="eggNOG" id="COG0791">
    <property type="taxonomic scope" value="Bacteria"/>
</dbReference>
<evidence type="ECO:0000313" key="3">
    <source>
        <dbReference type="Proteomes" id="UP000014155"/>
    </source>
</evidence>
<dbReference type="InterPro" id="IPR056937">
    <property type="entry name" value="YqbQ/XkdQ"/>
</dbReference>
<proteinExistence type="predicted"/>
<dbReference type="AlphaFoldDB" id="S0FX88"/>